<name>A0A7J0F1Z6_9ERIC</name>
<keyword evidence="2" id="KW-0732">Signal</keyword>
<evidence type="ECO:0000313" key="3">
    <source>
        <dbReference type="EMBL" id="GFY92623.1"/>
    </source>
</evidence>
<evidence type="ECO:0000256" key="2">
    <source>
        <dbReference type="SAM" id="SignalP"/>
    </source>
</evidence>
<comment type="caution">
    <text evidence="3">The sequence shown here is derived from an EMBL/GenBank/DDBJ whole genome shotgun (WGS) entry which is preliminary data.</text>
</comment>
<feature type="chain" id="PRO_5029499786" evidence="2">
    <location>
        <begin position="26"/>
        <end position="272"/>
    </location>
</feature>
<feature type="region of interest" description="Disordered" evidence="1">
    <location>
        <begin position="62"/>
        <end position="100"/>
    </location>
</feature>
<reference evidence="3 4" key="1">
    <citation type="submission" date="2019-07" db="EMBL/GenBank/DDBJ databases">
        <title>De Novo Assembly of kiwifruit Actinidia rufa.</title>
        <authorList>
            <person name="Sugita-Konishi S."/>
            <person name="Sato K."/>
            <person name="Mori E."/>
            <person name="Abe Y."/>
            <person name="Kisaki G."/>
            <person name="Hamano K."/>
            <person name="Suezawa K."/>
            <person name="Otani M."/>
            <person name="Fukuda T."/>
            <person name="Manabe T."/>
            <person name="Gomi K."/>
            <person name="Tabuchi M."/>
            <person name="Akimitsu K."/>
            <person name="Kataoka I."/>
        </authorList>
    </citation>
    <scope>NUCLEOTIDE SEQUENCE [LARGE SCALE GENOMIC DNA]</scope>
    <source>
        <strain evidence="4">cv. Fuchu</strain>
    </source>
</reference>
<dbReference type="Proteomes" id="UP000585474">
    <property type="component" value="Unassembled WGS sequence"/>
</dbReference>
<dbReference type="EMBL" id="BJWL01000008">
    <property type="protein sequence ID" value="GFY92623.1"/>
    <property type="molecule type" value="Genomic_DNA"/>
</dbReference>
<feature type="signal peptide" evidence="2">
    <location>
        <begin position="1"/>
        <end position="25"/>
    </location>
</feature>
<proteinExistence type="predicted"/>
<gene>
    <name evidence="3" type="ORF">Acr_08g0010190</name>
</gene>
<organism evidence="3 4">
    <name type="scientific">Actinidia rufa</name>
    <dbReference type="NCBI Taxonomy" id="165716"/>
    <lineage>
        <taxon>Eukaryota</taxon>
        <taxon>Viridiplantae</taxon>
        <taxon>Streptophyta</taxon>
        <taxon>Embryophyta</taxon>
        <taxon>Tracheophyta</taxon>
        <taxon>Spermatophyta</taxon>
        <taxon>Magnoliopsida</taxon>
        <taxon>eudicotyledons</taxon>
        <taxon>Gunneridae</taxon>
        <taxon>Pentapetalae</taxon>
        <taxon>asterids</taxon>
        <taxon>Ericales</taxon>
        <taxon>Actinidiaceae</taxon>
        <taxon>Actinidia</taxon>
    </lineage>
</organism>
<dbReference type="AlphaFoldDB" id="A0A7J0F1Z6"/>
<evidence type="ECO:0000313" key="4">
    <source>
        <dbReference type="Proteomes" id="UP000585474"/>
    </source>
</evidence>
<keyword evidence="4" id="KW-1185">Reference proteome</keyword>
<sequence length="272" mass="29588">MSNLSTRSRAFTRVLSFVLLELVAGTAFKVATPPQETRFRVSRSKTRRKQAKSIWRSPEGWRCQTDDLGSDSKVTGGRDARGDTGEVESNTSEVETDTRESNRGSYSLIRVWAEQIEVVGGLGTSGNPRLRSPEDSLSMSEPNLFTCAARRPTTNSVDFDFNRLDLGVLLSLATSDHLGRTPVTFNSHRPTSVVLHRCSPVHPQPSSTLVGPLTDLAEADLASNRLDQTSVTFNSHCLTSVVSRRCSPVSRQASPSGLAVSESGLVVISDRP</sequence>
<accession>A0A7J0F1Z6</accession>
<protein>
    <submittedName>
        <fullName evidence="3">Uncharacterized protein</fullName>
    </submittedName>
</protein>
<evidence type="ECO:0000256" key="1">
    <source>
        <dbReference type="SAM" id="MobiDB-lite"/>
    </source>
</evidence>